<comment type="caution">
    <text evidence="6">The sequence shown here is derived from an EMBL/GenBank/DDBJ whole genome shotgun (WGS) entry which is preliminary data.</text>
</comment>
<sequence>MVQERLIQTVVAILITAGFDVSERCTQRPRSFDLLASDRERLVIIKVVSQIDSVSEDVATDLDAMAHHLKAVPIIIGERARGVPLERSAVYLRYGLFAVSPSTLYDYLVEEIPPLVYASPGGLYVNIDGHRLHQMREAHTLSLGDLAHLLGVSRRTISKYESGMGTTLEMALKLEELFDEPIVQPIDLFMDRPHDLPSITGIEESEVITPAGYLQSIGLELHSFRRAPFQAVAHYDETMILACFGPAQKMVRRAALVGNLSRIARARSLCILSDYNKEKKIGKTLIIGEEQLYSLEEGSDLLDLIPE</sequence>
<feature type="domain" description="HTH cro/C1-type" evidence="5">
    <location>
        <begin position="132"/>
        <end position="189"/>
    </location>
</feature>
<dbReference type="Gene3D" id="1.10.260.40">
    <property type="entry name" value="lambda repressor-like DNA-binding domains"/>
    <property type="match status" value="1"/>
</dbReference>
<dbReference type="RefSeq" id="WP_211531364.1">
    <property type="nucleotide sequence ID" value="NZ_JWHL01000016.1"/>
</dbReference>
<dbReference type="AlphaFoldDB" id="A0A8J7WB03"/>
<dbReference type="InterPro" id="IPR001387">
    <property type="entry name" value="Cro/C1-type_HTH"/>
</dbReference>
<dbReference type="GO" id="GO:0003700">
    <property type="term" value="F:DNA-binding transcription factor activity"/>
    <property type="evidence" value="ECO:0007669"/>
    <property type="project" value="UniProtKB-UniRule"/>
</dbReference>
<dbReference type="Pfam" id="PF01381">
    <property type="entry name" value="HTH_3"/>
    <property type="match status" value="1"/>
</dbReference>
<dbReference type="InterPro" id="IPR010982">
    <property type="entry name" value="Lambda_DNA-bd_dom_sf"/>
</dbReference>
<dbReference type="SMART" id="SM00530">
    <property type="entry name" value="HTH_XRE"/>
    <property type="match status" value="1"/>
</dbReference>
<dbReference type="CDD" id="cd00093">
    <property type="entry name" value="HTH_XRE"/>
    <property type="match status" value="1"/>
</dbReference>
<gene>
    <name evidence="6" type="ORF">RJ53_09130</name>
</gene>
<evidence type="ECO:0000256" key="1">
    <source>
        <dbReference type="ARBA" id="ARBA00023015"/>
    </source>
</evidence>
<dbReference type="Proteomes" id="UP000730161">
    <property type="component" value="Unassembled WGS sequence"/>
</dbReference>
<dbReference type="SUPFAM" id="SSF47413">
    <property type="entry name" value="lambda repressor-like DNA-binding domains"/>
    <property type="match status" value="1"/>
</dbReference>
<dbReference type="Pfam" id="PF26553">
    <property type="entry name" value="PDDEXK_19"/>
    <property type="match status" value="1"/>
</dbReference>
<keyword evidence="7" id="KW-1185">Reference proteome</keyword>
<evidence type="ECO:0000256" key="4">
    <source>
        <dbReference type="HAMAP-Rule" id="MF_00584"/>
    </source>
</evidence>
<dbReference type="OrthoDB" id="31424at2157"/>
<dbReference type="GO" id="GO:0003677">
    <property type="term" value="F:DNA binding"/>
    <property type="evidence" value="ECO:0007669"/>
    <property type="project" value="UniProtKB-KW"/>
</dbReference>
<dbReference type="InterPro" id="IPR020886">
    <property type="entry name" value="MTH_967-like"/>
</dbReference>
<dbReference type="NCBIfam" id="NF003162">
    <property type="entry name" value="PRK04140.1"/>
    <property type="match status" value="1"/>
</dbReference>
<proteinExistence type="inferred from homology"/>
<organism evidence="6 7">
    <name type="scientific">Methanocalculus chunghsingensis</name>
    <dbReference type="NCBI Taxonomy" id="156457"/>
    <lineage>
        <taxon>Archaea</taxon>
        <taxon>Methanobacteriati</taxon>
        <taxon>Methanobacteriota</taxon>
        <taxon>Stenosarchaea group</taxon>
        <taxon>Methanomicrobia</taxon>
        <taxon>Methanomicrobiales</taxon>
        <taxon>Methanocalculaceae</taxon>
        <taxon>Methanocalculus</taxon>
    </lineage>
</organism>
<keyword evidence="2 4" id="KW-0238">DNA-binding</keyword>
<evidence type="ECO:0000313" key="6">
    <source>
        <dbReference type="EMBL" id="MBR1369632.1"/>
    </source>
</evidence>
<dbReference type="EMBL" id="JWHL01000016">
    <property type="protein sequence ID" value="MBR1369632.1"/>
    <property type="molecule type" value="Genomic_DNA"/>
</dbReference>
<protein>
    <recommendedName>
        <fullName evidence="4">Putative HTH-type transcriptional regulatory protein RJ53_09130</fullName>
    </recommendedName>
</protein>
<dbReference type="PROSITE" id="PS50943">
    <property type="entry name" value="HTH_CROC1"/>
    <property type="match status" value="1"/>
</dbReference>
<evidence type="ECO:0000259" key="5">
    <source>
        <dbReference type="PROSITE" id="PS50943"/>
    </source>
</evidence>
<keyword evidence="3 4" id="KW-0804">Transcription</keyword>
<reference evidence="6" key="1">
    <citation type="submission" date="2014-12" db="EMBL/GenBank/DDBJ databases">
        <authorList>
            <person name="Huang H.-H."/>
            <person name="Chen S.-C."/>
            <person name="Lai M.-C."/>
        </authorList>
    </citation>
    <scope>NUCLEOTIDE SEQUENCE</scope>
    <source>
        <strain evidence="6">K1F9705b</strain>
    </source>
</reference>
<name>A0A8J7WB03_9EURY</name>
<dbReference type="InterPro" id="IPR059051">
    <property type="entry name" value="MTH_967_PDDEXK"/>
</dbReference>
<evidence type="ECO:0000256" key="3">
    <source>
        <dbReference type="ARBA" id="ARBA00023163"/>
    </source>
</evidence>
<keyword evidence="1 4" id="KW-0805">Transcription regulation</keyword>
<evidence type="ECO:0000313" key="7">
    <source>
        <dbReference type="Proteomes" id="UP000730161"/>
    </source>
</evidence>
<evidence type="ECO:0000256" key="2">
    <source>
        <dbReference type="ARBA" id="ARBA00023125"/>
    </source>
</evidence>
<accession>A0A8J7WB03</accession>
<dbReference type="HAMAP" id="MF_00584">
    <property type="entry name" value="HTH_type_cro_C1"/>
    <property type="match status" value="1"/>
</dbReference>